<dbReference type="AlphaFoldDB" id="A0A0L6UQ52"/>
<protein>
    <submittedName>
        <fullName evidence="3">Uncharacterized protein</fullName>
    </submittedName>
</protein>
<dbReference type="Proteomes" id="UP000037035">
    <property type="component" value="Unassembled WGS sequence"/>
</dbReference>
<feature type="compositionally biased region" description="Polar residues" evidence="1">
    <location>
        <begin position="233"/>
        <end position="242"/>
    </location>
</feature>
<evidence type="ECO:0000313" key="3">
    <source>
        <dbReference type="EMBL" id="KNZ50666.1"/>
    </source>
</evidence>
<feature type="chain" id="PRO_5005567985" evidence="2">
    <location>
        <begin position="25"/>
        <end position="587"/>
    </location>
</feature>
<feature type="region of interest" description="Disordered" evidence="1">
    <location>
        <begin position="71"/>
        <end position="98"/>
    </location>
</feature>
<organism evidence="3 4">
    <name type="scientific">Puccinia sorghi</name>
    <dbReference type="NCBI Taxonomy" id="27349"/>
    <lineage>
        <taxon>Eukaryota</taxon>
        <taxon>Fungi</taxon>
        <taxon>Dikarya</taxon>
        <taxon>Basidiomycota</taxon>
        <taxon>Pucciniomycotina</taxon>
        <taxon>Pucciniomycetes</taxon>
        <taxon>Pucciniales</taxon>
        <taxon>Pucciniaceae</taxon>
        <taxon>Puccinia</taxon>
    </lineage>
</organism>
<keyword evidence="2" id="KW-0732">Signal</keyword>
<dbReference type="VEuPathDB" id="FungiDB:VP01_4301g1"/>
<gene>
    <name evidence="3" type="ORF">VP01_4301g1</name>
</gene>
<sequence length="587" mass="65257">MKIPRKLACLLACLVVVGVGCPLAEPAGTPEEWTLWIDWSDPMPNEAMLPSMTPATEADSHAFLAQNHHPTGILTSLPDHPSQAGSQSTDVAGGMGATPSESLKAIEDFLINQPDEETILSEYYNASPSSGASLLSDDLQHMLDRSPTSPVLASSHFASPSMISTATTNERKRKNPLLIELPLGSPIKNKTSSPRGSLAALPITRLSAGPQLDLIPFHSDIQSDHRKPYFDSASETLSQGPSRNRRRRLQRALHDPTHPALGSVQEREILPAQPPDTLPPQALIMFDVSLLKPVSSAVDAAHNYHLQQNQIGVIRRMFEASPRKLLVIPEEKFMEHCISYTKASARAQDSTPKRHKGSNKFHAKKIRAAYHNLCSSWKKEKVREFMGHVDFWYDRWFANTGTQFRIAPDLKCFLPPRGVTIHSLYLFYVEMISSIVPRKSRSTTLASELKSAQEAFERLLRAANERAASRGDGDKQSFHNAAVEGSVGEEADKLNKAANKLNNKLKKSDQKPKKQNGGHGFIRIFAVLWTYLEFWIDTNRPGTFKYPSNAEGELPVACKGFFNDVFLYSYTDLYKRCLLYQCEATPA</sequence>
<name>A0A0L6UQ52_9BASI</name>
<proteinExistence type="predicted"/>
<evidence type="ECO:0000313" key="4">
    <source>
        <dbReference type="Proteomes" id="UP000037035"/>
    </source>
</evidence>
<accession>A0A0L6UQ52</accession>
<feature type="signal peptide" evidence="2">
    <location>
        <begin position="1"/>
        <end position="24"/>
    </location>
</feature>
<feature type="region of interest" description="Disordered" evidence="1">
    <location>
        <begin position="225"/>
        <end position="248"/>
    </location>
</feature>
<dbReference type="STRING" id="27349.A0A0L6UQ52"/>
<evidence type="ECO:0000256" key="1">
    <source>
        <dbReference type="SAM" id="MobiDB-lite"/>
    </source>
</evidence>
<dbReference type="EMBL" id="LAVV01009393">
    <property type="protein sequence ID" value="KNZ50666.1"/>
    <property type="molecule type" value="Genomic_DNA"/>
</dbReference>
<comment type="caution">
    <text evidence="3">The sequence shown here is derived from an EMBL/GenBank/DDBJ whole genome shotgun (WGS) entry which is preliminary data.</text>
</comment>
<reference evidence="3 4" key="1">
    <citation type="submission" date="2015-08" db="EMBL/GenBank/DDBJ databases">
        <title>Next Generation Sequencing and Analysis of the Genome of Puccinia sorghi L Schw, the Causal Agent of Maize Common Rust.</title>
        <authorList>
            <person name="Rochi L."/>
            <person name="Burguener G."/>
            <person name="Darino M."/>
            <person name="Turjanski A."/>
            <person name="Kreff E."/>
            <person name="Dieguez M.J."/>
            <person name="Sacco F."/>
        </authorList>
    </citation>
    <scope>NUCLEOTIDE SEQUENCE [LARGE SCALE GENOMIC DNA]</scope>
    <source>
        <strain evidence="3 4">RO10H11247</strain>
    </source>
</reference>
<keyword evidence="4" id="KW-1185">Reference proteome</keyword>
<evidence type="ECO:0000256" key="2">
    <source>
        <dbReference type="SAM" id="SignalP"/>
    </source>
</evidence>
<dbReference type="PROSITE" id="PS51257">
    <property type="entry name" value="PROKAR_LIPOPROTEIN"/>
    <property type="match status" value="1"/>
</dbReference>